<evidence type="ECO:0000313" key="1">
    <source>
        <dbReference type="EMBL" id="QPL55047.1"/>
    </source>
</evidence>
<accession>A0AAJ4IDS8</accession>
<protein>
    <submittedName>
        <fullName evidence="1">Uncharacterized protein</fullName>
    </submittedName>
</protein>
<dbReference type="RefSeq" id="WP_337971147.1">
    <property type="nucleotide sequence ID" value="NZ_CP065217.1"/>
</dbReference>
<reference evidence="1 2" key="1">
    <citation type="submission" date="2020-11" db="EMBL/GenBank/DDBJ databases">
        <title>Complete and Circularized Genome Assembly of a human isolate of Vibrio navarrensis biotype pommerensis with MiSeq and MinION Sequence Data.</title>
        <authorList>
            <person name="Schwartz K."/>
            <person name="Borowiak M."/>
            <person name="Deneke C."/>
            <person name="Balau V."/>
            <person name="Metelmann C."/>
            <person name="Strauch E."/>
        </authorList>
    </citation>
    <scope>NUCLEOTIDE SEQUENCE [LARGE SCALE GENOMIC DNA]</scope>
    <source>
        <strain evidence="1 2">20-VB00237</strain>
    </source>
</reference>
<organism evidence="1 2">
    <name type="scientific">Vibrio navarrensis</name>
    <dbReference type="NCBI Taxonomy" id="29495"/>
    <lineage>
        <taxon>Bacteria</taxon>
        <taxon>Pseudomonadati</taxon>
        <taxon>Pseudomonadota</taxon>
        <taxon>Gammaproteobacteria</taxon>
        <taxon>Vibrionales</taxon>
        <taxon>Vibrionaceae</taxon>
        <taxon>Vibrio</taxon>
    </lineage>
</organism>
<gene>
    <name evidence="1" type="ORF">I3X05_08060</name>
</gene>
<proteinExistence type="predicted"/>
<dbReference type="EMBL" id="CP065217">
    <property type="protein sequence ID" value="QPL55047.1"/>
    <property type="molecule type" value="Genomic_DNA"/>
</dbReference>
<evidence type="ECO:0000313" key="2">
    <source>
        <dbReference type="Proteomes" id="UP000594435"/>
    </source>
</evidence>
<name>A0AAJ4IDS8_9VIBR</name>
<sequence>MTEFVECDRENARYDIESAVCDKAFALHYHCVSGAFSRFQVVSLELSK</sequence>
<dbReference type="Proteomes" id="UP000594435">
    <property type="component" value="Chromosome 1"/>
</dbReference>
<dbReference type="AlphaFoldDB" id="A0AAJ4IDS8"/>